<dbReference type="AlphaFoldDB" id="A0A853AD74"/>
<proteinExistence type="predicted"/>
<feature type="region of interest" description="Disordered" evidence="1">
    <location>
        <begin position="202"/>
        <end position="221"/>
    </location>
</feature>
<keyword evidence="3" id="KW-1185">Reference proteome</keyword>
<feature type="compositionally biased region" description="Gly residues" evidence="1">
    <location>
        <begin position="337"/>
        <end position="354"/>
    </location>
</feature>
<organism evidence="2 3">
    <name type="scientific">Allostreptomyces psammosilenae</name>
    <dbReference type="NCBI Taxonomy" id="1892865"/>
    <lineage>
        <taxon>Bacteria</taxon>
        <taxon>Bacillati</taxon>
        <taxon>Actinomycetota</taxon>
        <taxon>Actinomycetes</taxon>
        <taxon>Kitasatosporales</taxon>
        <taxon>Streptomycetaceae</taxon>
        <taxon>Allostreptomyces</taxon>
    </lineage>
</organism>
<accession>A0A853AD74</accession>
<reference evidence="2 3" key="1">
    <citation type="submission" date="2020-07" db="EMBL/GenBank/DDBJ databases">
        <title>Sequencing the genomes of 1000 actinobacteria strains.</title>
        <authorList>
            <person name="Klenk H.-P."/>
        </authorList>
    </citation>
    <scope>NUCLEOTIDE SEQUENCE [LARGE SCALE GENOMIC DNA]</scope>
    <source>
        <strain evidence="2 3">DSM 42178</strain>
    </source>
</reference>
<feature type="compositionally biased region" description="Low complexity" evidence="1">
    <location>
        <begin position="120"/>
        <end position="131"/>
    </location>
</feature>
<sequence length="496" mass="49350">MSMTRPEGAWPRRAAERAGTGQGDADGTAALAEFMDLLDEPPTRRIDSSSPLPVTHPHRRPDAPGPTDLSGSTSLNDPTGDGHITSLTDRPCPTAPAGPGVPGGATAPSARPLGGAVYQPAARRAARPAPALGDSPAPGPATGPFLGPASSGRHPGSSRAPGGGPRGSGRGVAAGGGRVGPVSPAAGWDPFGVDLLTDPRSPRAVRQAARDAAGGFRHTPGCRAAGGRPAFGAAEEHLAPTSAARPALLPADDPATGGQWTAEGAELALAAVDWSCDILALPLRWGVETLDILRRRRVEGPVLFDPGAAALLFLVPAGALDGRLAREGASCRHGHPDGTGAGTGGGQAPAGAGGRCAAGDMSTFLWGLCAHPSRPTLPLVRISWQRPGRCDCGGVSPRRGAARPSHRPAEADAPAEEAPGGLRPAGAGGAGGPGASPGGPTGQVGTSGHVGTAGRGGLWLVPPRRDRPLADPAALREALELADLTLTASSDGYPTG</sequence>
<comment type="caution">
    <text evidence="2">The sequence shown here is derived from an EMBL/GenBank/DDBJ whole genome shotgun (WGS) entry which is preliminary data.</text>
</comment>
<gene>
    <name evidence="2" type="ORF">FHU37_005311</name>
</gene>
<dbReference type="EMBL" id="JACBZD010000002">
    <property type="protein sequence ID" value="NYI08282.1"/>
    <property type="molecule type" value="Genomic_DNA"/>
</dbReference>
<feature type="compositionally biased region" description="Gly residues" evidence="1">
    <location>
        <begin position="426"/>
        <end position="442"/>
    </location>
</feature>
<feature type="compositionally biased region" description="Low complexity" evidence="1">
    <location>
        <begin position="416"/>
        <end position="425"/>
    </location>
</feature>
<protein>
    <submittedName>
        <fullName evidence="2">Uncharacterized protein</fullName>
    </submittedName>
</protein>
<feature type="region of interest" description="Disordered" evidence="1">
    <location>
        <begin position="331"/>
        <end position="354"/>
    </location>
</feature>
<feature type="compositionally biased region" description="Gly residues" evidence="1">
    <location>
        <begin position="161"/>
        <end position="179"/>
    </location>
</feature>
<feature type="compositionally biased region" description="Low complexity" evidence="1">
    <location>
        <begin position="147"/>
        <end position="160"/>
    </location>
</feature>
<feature type="compositionally biased region" description="Low complexity" evidence="1">
    <location>
        <begin position="91"/>
        <end position="108"/>
    </location>
</feature>
<evidence type="ECO:0000256" key="1">
    <source>
        <dbReference type="SAM" id="MobiDB-lite"/>
    </source>
</evidence>
<dbReference type="RefSeq" id="WP_179817124.1">
    <property type="nucleotide sequence ID" value="NZ_JACBZD010000002.1"/>
</dbReference>
<feature type="region of interest" description="Disordered" evidence="1">
    <location>
        <begin position="394"/>
        <end position="467"/>
    </location>
</feature>
<dbReference type="Proteomes" id="UP000567795">
    <property type="component" value="Unassembled WGS sequence"/>
</dbReference>
<name>A0A853AD74_9ACTN</name>
<evidence type="ECO:0000313" key="3">
    <source>
        <dbReference type="Proteomes" id="UP000567795"/>
    </source>
</evidence>
<feature type="region of interest" description="Disordered" evidence="1">
    <location>
        <begin position="1"/>
        <end position="188"/>
    </location>
</feature>
<evidence type="ECO:0000313" key="2">
    <source>
        <dbReference type="EMBL" id="NYI08282.1"/>
    </source>
</evidence>